<keyword evidence="2" id="KW-1185">Reference proteome</keyword>
<reference evidence="1 2" key="1">
    <citation type="submission" date="2020-07" db="EMBL/GenBank/DDBJ databases">
        <title>Genomic Encyclopedia of Type Strains, Phase IV (KMG-IV): sequencing the most valuable type-strain genomes for metagenomic binning, comparative biology and taxonomic classification.</title>
        <authorList>
            <person name="Goeker M."/>
        </authorList>
    </citation>
    <scope>NUCLEOTIDE SEQUENCE [LARGE SCALE GENOMIC DNA]</scope>
    <source>
        <strain evidence="1 2">DSM 15730</strain>
    </source>
</reference>
<dbReference type="EMBL" id="JACDUT010000005">
    <property type="protein sequence ID" value="MBA2875161.1"/>
    <property type="molecule type" value="Genomic_DNA"/>
</dbReference>
<proteinExistence type="predicted"/>
<comment type="caution">
    <text evidence="1">The sequence shown here is derived from an EMBL/GenBank/DDBJ whole genome shotgun (WGS) entry which is preliminary data.</text>
</comment>
<name>A0A7V9Z6Z3_9BACL</name>
<evidence type="ECO:0000313" key="1">
    <source>
        <dbReference type="EMBL" id="MBA2875161.1"/>
    </source>
</evidence>
<sequence>MIVKTYCIGLGRKYASVFRFILRTELFMKKWFDLHIEVGSLLFDVKFRHDLHD</sequence>
<protein>
    <submittedName>
        <fullName evidence="1">Uncharacterized protein</fullName>
    </submittedName>
</protein>
<accession>A0A7V9Z6Z3</accession>
<dbReference type="AlphaFoldDB" id="A0A7V9Z6Z3"/>
<organism evidence="1 2">
    <name type="scientific">Thermaerobacillus caldiproteolyticus</name>
    <dbReference type="NCBI Taxonomy" id="247480"/>
    <lineage>
        <taxon>Bacteria</taxon>
        <taxon>Bacillati</taxon>
        <taxon>Bacillota</taxon>
        <taxon>Bacilli</taxon>
        <taxon>Bacillales</taxon>
        <taxon>Anoxybacillaceae</taxon>
        <taxon>Thermaerobacillus</taxon>
    </lineage>
</organism>
<evidence type="ECO:0000313" key="2">
    <source>
        <dbReference type="Proteomes" id="UP000523087"/>
    </source>
</evidence>
<dbReference type="Proteomes" id="UP000523087">
    <property type="component" value="Unassembled WGS sequence"/>
</dbReference>
<gene>
    <name evidence="1" type="ORF">HNR31_001934</name>
</gene>